<feature type="coiled-coil region" evidence="1">
    <location>
        <begin position="263"/>
        <end position="304"/>
    </location>
</feature>
<evidence type="ECO:0000256" key="1">
    <source>
        <dbReference type="SAM" id="Coils"/>
    </source>
</evidence>
<protein>
    <submittedName>
        <fullName evidence="2">DUF349 domain-containing protein</fullName>
    </submittedName>
</protein>
<accession>A0A3P3QR78</accession>
<organism evidence="2 3">
    <name type="scientific">Rheinheimera mesophila</name>
    <dbReference type="NCBI Taxonomy" id="1547515"/>
    <lineage>
        <taxon>Bacteria</taxon>
        <taxon>Pseudomonadati</taxon>
        <taxon>Pseudomonadota</taxon>
        <taxon>Gammaproteobacteria</taxon>
        <taxon>Chromatiales</taxon>
        <taxon>Chromatiaceae</taxon>
        <taxon>Rheinheimera</taxon>
    </lineage>
</organism>
<reference evidence="2 3" key="1">
    <citation type="submission" date="2018-11" db="EMBL/GenBank/DDBJ databases">
        <title>Draft genome analysis of Rheinheimera mesophila isolated from an industrial waste site.</title>
        <authorList>
            <person name="Yu Q."/>
            <person name="Qi Y."/>
            <person name="Zhang H."/>
            <person name="Lu Y."/>
            <person name="Pu J."/>
        </authorList>
    </citation>
    <scope>NUCLEOTIDE SEQUENCE [LARGE SCALE GENOMIC DNA]</scope>
    <source>
        <strain evidence="2 3">IITR13</strain>
    </source>
</reference>
<keyword evidence="3" id="KW-1185">Reference proteome</keyword>
<sequence length="898" mass="101845">MMIFKRWFAPKWQHKDAAVRQQAIAGLSVDAQHKEILHELAFNDGHEAVRRAALEKLNEFSLWWQASKQDSAERLKQYAESQLVQMILENRIAAPLKRQFIEECHRSSILEKLALTEADADIRFSLIMRLKKNDLILSNLQQDVLSLEQKRQLLSLITEPKQLEKLSKQLAEPLASELKQQLHQQQAAKDKPVQVRKAVNLLLAKLNAVRERGDLTQMQQKWQQYLQEWAAVQSDLMLLDDAAELTQKFEKIASLTQAAWAPLQKAQQQLLAQQQKMAQLQQQQQQFEHQLQRMQQQLSQLMSEGRLDETEPLAAEAEALQQHVSQTELAAGVKAGLQKALVSFERQLQQLPAQAEQLFALTRLLADWSAAVIPANTAEFQHIEAKYLQWQREWSKGRKILGTMLPETLAQAQQQLSSQWQPVMADFAAQAEKELKSVRSKLAEFRRLYEAGRYKVLFGLFKGIQHSYAGLSQSQQLQLVKDYQAAEQQLQQLNELQNYIATPRKQELVAQMQALAVATDVAPPQRAEQVKLARATWLTLGRADEALDAELNQAFNLACEQAFAPCRDYFAAQDEQRKQNALVKQQILTDLSALLEKPLDKSFDSQLAALQKSWRDSGPTESALYKQLSAQFKALVDQLKARVRAQHENNLAEKKLLIEKAQQLVSLSVDEAVAGAKKLQQDWKKLGFAGKADQQLWSEFRLVCDQIFANKTAAKQQQDQQWAEQQRQVESQFNQIAALLAQAETAAQLQAAQLALNAVEPPAKSALSEQKQQLLAQIQQKLDSVQQSAVNASYQQLFDALSDPEITAEALPARFREYFAKSNEMQWSRAQLTTAIELISGKDCIAADKAQVQLQLLSDKHNTGSSLTVDALLKRWLSFGPVHPQEQSLLQRLRQVFA</sequence>
<keyword evidence="1" id="KW-0175">Coiled coil</keyword>
<comment type="caution">
    <text evidence="2">The sequence shown here is derived from an EMBL/GenBank/DDBJ whole genome shotgun (WGS) entry which is preliminary data.</text>
</comment>
<dbReference type="InterPro" id="IPR007139">
    <property type="entry name" value="DUF349"/>
</dbReference>
<dbReference type="RefSeq" id="WP_052749341.1">
    <property type="nucleotide sequence ID" value="NZ_LAVS01000026.1"/>
</dbReference>
<dbReference type="EMBL" id="RRCF01000001">
    <property type="protein sequence ID" value="RRJ22803.1"/>
    <property type="molecule type" value="Genomic_DNA"/>
</dbReference>
<evidence type="ECO:0000313" key="2">
    <source>
        <dbReference type="EMBL" id="RRJ22803.1"/>
    </source>
</evidence>
<name>A0A3P3QR78_9GAMM</name>
<gene>
    <name evidence="2" type="ORF">EIK76_01600</name>
</gene>
<dbReference type="AlphaFoldDB" id="A0A3P3QR78"/>
<dbReference type="OrthoDB" id="5523335at2"/>
<dbReference type="Pfam" id="PF03993">
    <property type="entry name" value="DUF349"/>
    <property type="match status" value="2"/>
</dbReference>
<evidence type="ECO:0000313" key="3">
    <source>
        <dbReference type="Proteomes" id="UP000276260"/>
    </source>
</evidence>
<proteinExistence type="predicted"/>
<dbReference type="Proteomes" id="UP000276260">
    <property type="component" value="Unassembled WGS sequence"/>
</dbReference>